<dbReference type="Proteomes" id="UP000886523">
    <property type="component" value="Unassembled WGS sequence"/>
</dbReference>
<dbReference type="GO" id="GO:0005634">
    <property type="term" value="C:nucleus"/>
    <property type="evidence" value="ECO:0007669"/>
    <property type="project" value="TreeGrafter"/>
</dbReference>
<protein>
    <submittedName>
        <fullName evidence="3">Uncharacterized protein</fullName>
    </submittedName>
</protein>
<gene>
    <name evidence="3" type="ORF">BS47DRAFT_1357233</name>
</gene>
<dbReference type="OrthoDB" id="2534600at2759"/>
<dbReference type="PANTHER" id="PTHR31668:SF4">
    <property type="entry name" value="TRANSCRIPTIONAL ACTIVATOR PROTEIN DAL81"/>
    <property type="match status" value="1"/>
</dbReference>
<dbReference type="EMBL" id="MU128910">
    <property type="protein sequence ID" value="KAF9520845.1"/>
    <property type="molecule type" value="Genomic_DNA"/>
</dbReference>
<feature type="compositionally biased region" description="Polar residues" evidence="2">
    <location>
        <begin position="460"/>
        <end position="480"/>
    </location>
</feature>
<comment type="caution">
    <text evidence="3">The sequence shown here is derived from an EMBL/GenBank/DDBJ whole genome shotgun (WGS) entry which is preliminary data.</text>
</comment>
<feature type="region of interest" description="Disordered" evidence="2">
    <location>
        <begin position="575"/>
        <end position="597"/>
    </location>
</feature>
<evidence type="ECO:0000256" key="2">
    <source>
        <dbReference type="SAM" id="MobiDB-lite"/>
    </source>
</evidence>
<dbReference type="AlphaFoldDB" id="A0A9P6BCI6"/>
<feature type="compositionally biased region" description="Polar residues" evidence="2">
    <location>
        <begin position="583"/>
        <end position="593"/>
    </location>
</feature>
<evidence type="ECO:0000313" key="3">
    <source>
        <dbReference type="EMBL" id="KAF9520845.1"/>
    </source>
</evidence>
<proteinExistence type="predicted"/>
<feature type="compositionally biased region" description="Polar residues" evidence="2">
    <location>
        <begin position="322"/>
        <end position="332"/>
    </location>
</feature>
<keyword evidence="1" id="KW-0539">Nucleus</keyword>
<dbReference type="PANTHER" id="PTHR31668">
    <property type="entry name" value="GLUCOSE TRANSPORT TRANSCRIPTION REGULATOR RGT1-RELATED-RELATED"/>
    <property type="match status" value="1"/>
</dbReference>
<feature type="region of interest" description="Disordered" evidence="2">
    <location>
        <begin position="456"/>
        <end position="486"/>
    </location>
</feature>
<sequence length="810" mass="89648">MSKNYSCTHHAQKETEKRRGSTTKRLNRNPTPSNSTLPTVTNASPSMRSPPPDSGGNHDTREGSELPSASTTRDKRGSAASSSSYPMSFLYSAPAPPTPSPFSTHSVPSLAYERQQALPLPYSSPEPATSHARLQATQYPYPGLPPPPNAPMQDFLAYLFSPDPTMNSLEQVALQSPEVLRAKRKLLEQDYRVDFATELLEVYFQVYHPRVPIVNPARIRAQFREALIPTLGRDNANMRGDDLSVPFHRSRRESSSTSTTHTNLKPIHRPLLATLLAWGSKFSDHALLVLDRQQSHEDLSRSTSISSSSTRSPAPERHGMNHSGSRSTQRSNISRLLVDRAREVSEQEKVFRIALPDNVVVSFAELPTLRPPRYYGIKCLWLKAGIRHLMEMQVNRHPLNPVPTATHAGDADEWKCMVFCWWIACIADSLCAAYFKRKPALSEDDYDLAELQLASHPRSETPTSPEQEPAVRSQQPSPSVHDSLARGDPPQRWYSALHDMATLWVPGTERDGIPWRDEHLATVGATNDLQAHADYVAAVGACASDCSYNVLWIILSQAAEDFGIKEVNEVMRRPIPARVPPNGNETGTSSSTVPMGIPPHLTPMVELERAVANEALKSATRIAGLAGVLTSNGYMRLDPNAIHWPIYSAGRLLARLGREEVFNCIDGLNQNGYAYEESWEHAKELEHAYAVAAASGSGPLDSGSLLHRYLKGTPRMGLPPANGRGPTSLAYDSLSVNHERSDPEIMDQHHSRHPCEPRLYFKKLLQCSTNLLAGGFSYPSRVTTLAPVMDLSFTTHHSLLLQSLPYPIRP</sequence>
<dbReference type="InterPro" id="IPR050797">
    <property type="entry name" value="Carb_Metab_Trans_Reg"/>
</dbReference>
<feature type="region of interest" description="Disordered" evidence="2">
    <location>
        <begin position="298"/>
        <end position="332"/>
    </location>
</feature>
<feature type="region of interest" description="Disordered" evidence="2">
    <location>
        <begin position="1"/>
        <end position="84"/>
    </location>
</feature>
<feature type="compositionally biased region" description="Polar residues" evidence="2">
    <location>
        <begin position="28"/>
        <end position="47"/>
    </location>
</feature>
<dbReference type="CDD" id="cd12148">
    <property type="entry name" value="fungal_TF_MHR"/>
    <property type="match status" value="1"/>
</dbReference>
<evidence type="ECO:0000256" key="1">
    <source>
        <dbReference type="ARBA" id="ARBA00023242"/>
    </source>
</evidence>
<name>A0A9P6BCI6_9AGAM</name>
<keyword evidence="4" id="KW-1185">Reference proteome</keyword>
<dbReference type="GO" id="GO:0001080">
    <property type="term" value="P:nitrogen catabolite activation of transcription from RNA polymerase II promoter"/>
    <property type="evidence" value="ECO:0007669"/>
    <property type="project" value="TreeGrafter"/>
</dbReference>
<organism evidence="3 4">
    <name type="scientific">Hydnum rufescens UP504</name>
    <dbReference type="NCBI Taxonomy" id="1448309"/>
    <lineage>
        <taxon>Eukaryota</taxon>
        <taxon>Fungi</taxon>
        <taxon>Dikarya</taxon>
        <taxon>Basidiomycota</taxon>
        <taxon>Agaricomycotina</taxon>
        <taxon>Agaricomycetes</taxon>
        <taxon>Cantharellales</taxon>
        <taxon>Hydnaceae</taxon>
        <taxon>Hydnum</taxon>
    </lineage>
</organism>
<reference evidence="3" key="1">
    <citation type="journal article" date="2020" name="Nat. Commun.">
        <title>Large-scale genome sequencing of mycorrhizal fungi provides insights into the early evolution of symbiotic traits.</title>
        <authorList>
            <person name="Miyauchi S."/>
            <person name="Kiss E."/>
            <person name="Kuo A."/>
            <person name="Drula E."/>
            <person name="Kohler A."/>
            <person name="Sanchez-Garcia M."/>
            <person name="Morin E."/>
            <person name="Andreopoulos B."/>
            <person name="Barry K.W."/>
            <person name="Bonito G."/>
            <person name="Buee M."/>
            <person name="Carver A."/>
            <person name="Chen C."/>
            <person name="Cichocki N."/>
            <person name="Clum A."/>
            <person name="Culley D."/>
            <person name="Crous P.W."/>
            <person name="Fauchery L."/>
            <person name="Girlanda M."/>
            <person name="Hayes R.D."/>
            <person name="Keri Z."/>
            <person name="LaButti K."/>
            <person name="Lipzen A."/>
            <person name="Lombard V."/>
            <person name="Magnuson J."/>
            <person name="Maillard F."/>
            <person name="Murat C."/>
            <person name="Nolan M."/>
            <person name="Ohm R.A."/>
            <person name="Pangilinan J."/>
            <person name="Pereira M.F."/>
            <person name="Perotto S."/>
            <person name="Peter M."/>
            <person name="Pfister S."/>
            <person name="Riley R."/>
            <person name="Sitrit Y."/>
            <person name="Stielow J.B."/>
            <person name="Szollosi G."/>
            <person name="Zifcakova L."/>
            <person name="Stursova M."/>
            <person name="Spatafora J.W."/>
            <person name="Tedersoo L."/>
            <person name="Vaario L.M."/>
            <person name="Yamada A."/>
            <person name="Yan M."/>
            <person name="Wang P."/>
            <person name="Xu J."/>
            <person name="Bruns T."/>
            <person name="Baldrian P."/>
            <person name="Vilgalys R."/>
            <person name="Dunand C."/>
            <person name="Henrissat B."/>
            <person name="Grigoriev I.V."/>
            <person name="Hibbett D."/>
            <person name="Nagy L.G."/>
            <person name="Martin F.M."/>
        </authorList>
    </citation>
    <scope>NUCLEOTIDE SEQUENCE</scope>
    <source>
        <strain evidence="3">UP504</strain>
    </source>
</reference>
<feature type="compositionally biased region" description="Low complexity" evidence="2">
    <location>
        <begin position="301"/>
        <end position="312"/>
    </location>
</feature>
<evidence type="ECO:0000313" key="4">
    <source>
        <dbReference type="Proteomes" id="UP000886523"/>
    </source>
</evidence>
<accession>A0A9P6BCI6</accession>